<sequence>MKVMSVGLISLIIFNIVLAKNNSDSGPITNSSSLFEEKTKKTHKTTEESVNVKGKRPYEENYEDMIKDIFMPLEDSYQYSRNNSHKQDESLPPVSKGPKKQKFTEKRQLSTINKKDKICQKPKDLLCTDPKKDTKTKAKPKKTKEKTKEKTKPEKTKEKTKPEKTKEKTKPEKTCSTPEEIYEENKQLLCTNPNEITNATKLMNEAATHLEHHIKSIEDYEIYARNSCYNRATSIKKYGNIVDQIIIFKYYYAHTYNEIINLLWDPDLANDFNPDSVQRKIVRVYNPNLVMIQQRCKDSKRHNKYFYALAAKVDISKEKTIIVMASANINDQNSKNKDSYKNTIIENANLFTTDIDSESDIKKGKLKKMFVNIAGYLIEKKNDCVNIGYLESINGHASNYSESFIEDALNKYFSLKKTYASCT</sequence>
<dbReference type="InterPro" id="IPR010882">
    <property type="entry name" value="PCEMA1"/>
</dbReference>
<dbReference type="VEuPathDB" id="PlasmoDB:PVBDA_1100010"/>
<feature type="chain" id="PRO_5028024477" evidence="2">
    <location>
        <begin position="20"/>
        <end position="423"/>
    </location>
</feature>
<protein>
    <submittedName>
        <fullName evidence="3">Fam-a protein</fullName>
    </submittedName>
</protein>
<dbReference type="Proteomes" id="UP000515550">
    <property type="component" value="Chromosome PVBDA_11"/>
</dbReference>
<reference evidence="3 4" key="1">
    <citation type="submission" date="2020-08" db="EMBL/GenBank/DDBJ databases">
        <authorList>
            <person name="Ramaprasad A."/>
        </authorList>
    </citation>
    <scope>NUCLEOTIDE SEQUENCE [LARGE SCALE GENOMIC DNA]</scope>
</reference>
<dbReference type="Pfam" id="PF07418">
    <property type="entry name" value="PCEMA1"/>
    <property type="match status" value="2"/>
</dbReference>
<evidence type="ECO:0000313" key="4">
    <source>
        <dbReference type="Proteomes" id="UP000515550"/>
    </source>
</evidence>
<feature type="compositionally biased region" description="Basic and acidic residues" evidence="1">
    <location>
        <begin position="35"/>
        <end position="47"/>
    </location>
</feature>
<dbReference type="NCBIfam" id="TIGR01599">
    <property type="entry name" value="PYST-A"/>
    <property type="match status" value="1"/>
</dbReference>
<accession>A0A6V7S8C6</accession>
<feature type="region of interest" description="Disordered" evidence="1">
    <location>
        <begin position="27"/>
        <end position="52"/>
    </location>
</feature>
<keyword evidence="2" id="KW-0732">Signal</keyword>
<proteinExistence type="predicted"/>
<gene>
    <name evidence="3" type="ORF">PVBDA_1100010</name>
</gene>
<organism evidence="3 4">
    <name type="scientific">Plasmodium vinckei brucechwatti</name>
    <dbReference type="NCBI Taxonomy" id="119398"/>
    <lineage>
        <taxon>Eukaryota</taxon>
        <taxon>Sar</taxon>
        <taxon>Alveolata</taxon>
        <taxon>Apicomplexa</taxon>
        <taxon>Aconoidasida</taxon>
        <taxon>Haemosporida</taxon>
        <taxon>Plasmodiidae</taxon>
        <taxon>Plasmodium</taxon>
        <taxon>Plasmodium (Vinckeia)</taxon>
    </lineage>
</organism>
<feature type="compositionally biased region" description="Basic and acidic residues" evidence="1">
    <location>
        <begin position="102"/>
        <end position="136"/>
    </location>
</feature>
<feature type="region of interest" description="Disordered" evidence="1">
    <location>
        <begin position="80"/>
        <end position="178"/>
    </location>
</feature>
<dbReference type="AlphaFoldDB" id="A0A6V7S8C6"/>
<feature type="signal peptide" evidence="2">
    <location>
        <begin position="1"/>
        <end position="19"/>
    </location>
</feature>
<dbReference type="InterPro" id="IPR006486">
    <property type="entry name" value="PYST_A"/>
</dbReference>
<evidence type="ECO:0000256" key="2">
    <source>
        <dbReference type="SAM" id="SignalP"/>
    </source>
</evidence>
<evidence type="ECO:0000256" key="1">
    <source>
        <dbReference type="SAM" id="MobiDB-lite"/>
    </source>
</evidence>
<feature type="compositionally biased region" description="Basic and acidic residues" evidence="1">
    <location>
        <begin position="146"/>
        <end position="173"/>
    </location>
</feature>
<evidence type="ECO:0000313" key="3">
    <source>
        <dbReference type="EMBL" id="CAD2094640.1"/>
    </source>
</evidence>
<name>A0A6V7S8C6_PLAVN</name>
<dbReference type="SUPFAM" id="SSF55961">
    <property type="entry name" value="Bet v1-like"/>
    <property type="match status" value="1"/>
</dbReference>
<dbReference type="EMBL" id="LR865389">
    <property type="protein sequence ID" value="CAD2094640.1"/>
    <property type="molecule type" value="Genomic_DNA"/>
</dbReference>